<dbReference type="VEuPathDB" id="FungiDB:EYZ11_013378"/>
<accession>A0A5M9MJ86</accession>
<dbReference type="PANTHER" id="PTHR33365">
    <property type="entry name" value="YALI0B05434P"/>
    <property type="match status" value="1"/>
</dbReference>
<proteinExistence type="inferred from homology"/>
<dbReference type="InterPro" id="IPR021765">
    <property type="entry name" value="UstYa-like"/>
</dbReference>
<dbReference type="VEuPathDB" id="FungiDB:EYZ11_013379"/>
<dbReference type="OrthoDB" id="3687641at2759"/>
<organism evidence="3 4">
    <name type="scientific">Aspergillus tanneri</name>
    <dbReference type="NCBI Taxonomy" id="1220188"/>
    <lineage>
        <taxon>Eukaryota</taxon>
        <taxon>Fungi</taxon>
        <taxon>Dikarya</taxon>
        <taxon>Ascomycota</taxon>
        <taxon>Pezizomycotina</taxon>
        <taxon>Eurotiomycetes</taxon>
        <taxon>Eurotiomycetidae</taxon>
        <taxon>Eurotiales</taxon>
        <taxon>Aspergillaceae</taxon>
        <taxon>Aspergillus</taxon>
        <taxon>Aspergillus subgen. Circumdati</taxon>
    </lineage>
</organism>
<dbReference type="EMBL" id="QUQM01000004">
    <property type="protein sequence ID" value="KAA8647075.1"/>
    <property type="molecule type" value="Genomic_DNA"/>
</dbReference>
<name>A0A5M9MJ86_9EURO</name>
<dbReference type="GO" id="GO:0043386">
    <property type="term" value="P:mycotoxin biosynthetic process"/>
    <property type="evidence" value="ECO:0007669"/>
    <property type="project" value="InterPro"/>
</dbReference>
<evidence type="ECO:0000313" key="4">
    <source>
        <dbReference type="Proteomes" id="UP000324241"/>
    </source>
</evidence>
<dbReference type="GeneID" id="54328460"/>
<gene>
    <name evidence="3" type="ORF">ATNIH1004_005758</name>
</gene>
<evidence type="ECO:0000256" key="1">
    <source>
        <dbReference type="ARBA" id="ARBA00004685"/>
    </source>
</evidence>
<evidence type="ECO:0000256" key="2">
    <source>
        <dbReference type="ARBA" id="ARBA00035112"/>
    </source>
</evidence>
<dbReference type="Proteomes" id="UP000324241">
    <property type="component" value="Unassembled WGS sequence"/>
</dbReference>
<dbReference type="Pfam" id="PF11807">
    <property type="entry name" value="UstYa"/>
    <property type="match status" value="1"/>
</dbReference>
<protein>
    <recommendedName>
        <fullName evidence="5">Tat pathway signal sequence</fullName>
    </recommendedName>
</protein>
<evidence type="ECO:0008006" key="5">
    <source>
        <dbReference type="Google" id="ProtNLM"/>
    </source>
</evidence>
<dbReference type="AlphaFoldDB" id="A0A5M9MJ86"/>
<reference evidence="3 4" key="1">
    <citation type="submission" date="2019-08" db="EMBL/GenBank/DDBJ databases">
        <title>The genome sequence of a newly discovered highly antifungal drug resistant Aspergillus species, Aspergillus tanneri NIH 1004.</title>
        <authorList>
            <person name="Mounaud S."/>
            <person name="Singh I."/>
            <person name="Joardar V."/>
            <person name="Pakala S."/>
            <person name="Pakala S."/>
            <person name="Venepally P."/>
            <person name="Chung J.K."/>
            <person name="Losada L."/>
            <person name="Nierman W.C."/>
        </authorList>
    </citation>
    <scope>NUCLEOTIDE SEQUENCE [LARGE SCALE GENOMIC DNA]</scope>
    <source>
        <strain evidence="3 4">NIH1004</strain>
    </source>
</reference>
<comment type="pathway">
    <text evidence="1">Mycotoxin biosynthesis.</text>
</comment>
<comment type="similarity">
    <text evidence="2">Belongs to the ustYa family.</text>
</comment>
<comment type="caution">
    <text evidence="3">The sequence shown here is derived from an EMBL/GenBank/DDBJ whole genome shotgun (WGS) entry which is preliminary data.</text>
</comment>
<dbReference type="PANTHER" id="PTHR33365:SF4">
    <property type="entry name" value="CYCLOCHLOROTINE BIOSYNTHESIS PROTEIN O"/>
    <property type="match status" value="1"/>
</dbReference>
<dbReference type="RefSeq" id="XP_033426436.1">
    <property type="nucleotide sequence ID" value="XM_033570404.1"/>
</dbReference>
<sequence>MRLAHYEATAMREIPATMKQVQFDATLKYNESHQLYRPVTEPAYVGEPTPEIDAAWKDLLGAINVFVTPKEESQLGGGLWLDPETGLHMAQVSVFHDLHCINMLRQSLYLDYYSNLKDSTWQAHVEHCIDALRLSLMCAGDMTFIPIKWSENRNWIMPIFETVHSCRDYDALKKWSSDRDAADPNLLYKNAARLHAKGI</sequence>
<evidence type="ECO:0000313" key="3">
    <source>
        <dbReference type="EMBL" id="KAA8647075.1"/>
    </source>
</evidence>